<dbReference type="STRING" id="1297569.MESS2_350014"/>
<gene>
    <name evidence="1" type="ORF">MESS2_350014</name>
</gene>
<evidence type="ECO:0000313" key="1">
    <source>
        <dbReference type="EMBL" id="CCV06642.1"/>
    </source>
</evidence>
<name>M5EQN4_9HYPH</name>
<dbReference type="AlphaFoldDB" id="M5EQN4"/>
<dbReference type="EMBL" id="CAUM01000101">
    <property type="protein sequence ID" value="CCV06642.1"/>
    <property type="molecule type" value="Genomic_DNA"/>
</dbReference>
<accession>M5EQN4</accession>
<proteinExistence type="predicted"/>
<organism evidence="1 2">
    <name type="scientific">Mesorhizobium metallidurans STM 2683</name>
    <dbReference type="NCBI Taxonomy" id="1297569"/>
    <lineage>
        <taxon>Bacteria</taxon>
        <taxon>Pseudomonadati</taxon>
        <taxon>Pseudomonadota</taxon>
        <taxon>Alphaproteobacteria</taxon>
        <taxon>Hyphomicrobiales</taxon>
        <taxon>Phyllobacteriaceae</taxon>
        <taxon>Mesorhizobium</taxon>
    </lineage>
</organism>
<protein>
    <submittedName>
        <fullName evidence="1">Uncharacterized protein</fullName>
    </submittedName>
</protein>
<reference evidence="1 2" key="1">
    <citation type="submission" date="2013-02" db="EMBL/GenBank/DDBJ databases">
        <authorList>
            <person name="Genoscope - CEA"/>
        </authorList>
    </citation>
    <scope>NUCLEOTIDE SEQUENCE [LARGE SCALE GENOMIC DNA]</scope>
    <source>
        <strain evidence="1 2">STM 2683</strain>
    </source>
</reference>
<evidence type="ECO:0000313" key="2">
    <source>
        <dbReference type="Proteomes" id="UP000012062"/>
    </source>
</evidence>
<sequence length="121" mass="14203">MEPDRRFDGFRVAQQRPILACQRQHCLDMGEVVIVAVLCPIERGKLAFQRFVNQGFVFHGRLIFREPNPFDKALRKIEFTRAMIWLIEHVAQKCAAVLGQRHAEKQRLNAHRLNLFNRDAH</sequence>
<dbReference type="Proteomes" id="UP000012062">
    <property type="component" value="Unassembled WGS sequence"/>
</dbReference>
<comment type="caution">
    <text evidence="1">The sequence shown here is derived from an EMBL/GenBank/DDBJ whole genome shotgun (WGS) entry which is preliminary data.</text>
</comment>
<keyword evidence="2" id="KW-1185">Reference proteome</keyword>